<gene>
    <name evidence="1" type="ORF">OUY22_05430</name>
</gene>
<dbReference type="EMBL" id="JAPNNL010000012">
    <property type="protein sequence ID" value="MDA0632852.1"/>
    <property type="molecule type" value="Genomic_DNA"/>
</dbReference>
<keyword evidence="2" id="KW-1185">Reference proteome</keyword>
<evidence type="ECO:0000313" key="1">
    <source>
        <dbReference type="EMBL" id="MDA0632852.1"/>
    </source>
</evidence>
<reference evidence="1" key="1">
    <citation type="submission" date="2022-11" db="EMBL/GenBank/DDBJ databases">
        <title>Nonomuraea corallina sp. nov., a new species of the genus Nonomuraea isolated from sea side sediment in Thai sea.</title>
        <authorList>
            <person name="Ngamcharungchit C."/>
            <person name="Matsumoto A."/>
            <person name="Suriyachadkun C."/>
            <person name="Panbangred W."/>
            <person name="Inahashi Y."/>
            <person name="Intra B."/>
        </authorList>
    </citation>
    <scope>NUCLEOTIDE SEQUENCE</scope>
    <source>
        <strain evidence="1">MCN248</strain>
    </source>
</reference>
<evidence type="ECO:0000313" key="2">
    <source>
        <dbReference type="Proteomes" id="UP001144036"/>
    </source>
</evidence>
<protein>
    <submittedName>
        <fullName evidence="1">Gas vesicle protein GvpG</fullName>
    </submittedName>
</protein>
<dbReference type="InterPro" id="IPR007804">
    <property type="entry name" value="GvpG"/>
</dbReference>
<accession>A0ABT4S6P3</accession>
<sequence length="74" mass="8377">MGLGTLLFGWPLLPLYSIVKMGELVRDQVERELHDPAVVRRRLEEVEQARAAGAISEEEEARAMDEILQGMIGW</sequence>
<name>A0ABT4S6P3_9ACTN</name>
<dbReference type="RefSeq" id="WP_270153639.1">
    <property type="nucleotide sequence ID" value="NZ_JAPNNL010000012.1"/>
</dbReference>
<comment type="caution">
    <text evidence="1">The sequence shown here is derived from an EMBL/GenBank/DDBJ whole genome shotgun (WGS) entry which is preliminary data.</text>
</comment>
<proteinExistence type="predicted"/>
<dbReference type="Pfam" id="PF05120">
    <property type="entry name" value="GvpG"/>
    <property type="match status" value="1"/>
</dbReference>
<dbReference type="Proteomes" id="UP001144036">
    <property type="component" value="Unassembled WGS sequence"/>
</dbReference>
<organism evidence="1 2">
    <name type="scientific">Nonomuraea corallina</name>
    <dbReference type="NCBI Taxonomy" id="2989783"/>
    <lineage>
        <taxon>Bacteria</taxon>
        <taxon>Bacillati</taxon>
        <taxon>Actinomycetota</taxon>
        <taxon>Actinomycetes</taxon>
        <taxon>Streptosporangiales</taxon>
        <taxon>Streptosporangiaceae</taxon>
        <taxon>Nonomuraea</taxon>
    </lineage>
</organism>